<dbReference type="EMBL" id="JAGSPN010000012">
    <property type="protein sequence ID" value="MBR7783427.1"/>
    <property type="molecule type" value="Genomic_DNA"/>
</dbReference>
<dbReference type="SUPFAM" id="SSF88874">
    <property type="entry name" value="Receptor-binding domain of short tail fibre protein gp12"/>
    <property type="match status" value="1"/>
</dbReference>
<accession>A0A941DPP5</accession>
<proteinExistence type="predicted"/>
<dbReference type="Gene3D" id="3.90.1340.10">
    <property type="entry name" value="Phage tail collar domain"/>
    <property type="match status" value="1"/>
</dbReference>
<reference evidence="2" key="1">
    <citation type="submission" date="2021-04" db="EMBL/GenBank/DDBJ databases">
        <title>novel species isolated from subtropical streams in China.</title>
        <authorList>
            <person name="Lu H."/>
        </authorList>
    </citation>
    <scope>NUCLEOTIDE SEQUENCE</scope>
    <source>
        <strain evidence="2">LFS511W</strain>
    </source>
</reference>
<feature type="domain" description="Phage tail collar" evidence="1">
    <location>
        <begin position="7"/>
        <end position="62"/>
    </location>
</feature>
<dbReference type="Proteomes" id="UP000680067">
    <property type="component" value="Unassembled WGS sequence"/>
</dbReference>
<sequence>MADPYIGEIRAFGFNFAPYQWASCSGQLMPISQNTALFSILGVQFGGNGQSTFGLPNLNGMAVRGQQNNILNDVNGAETVTLTSQTVPPHTHTVVGRSGRATDNKAAGNLPGQFVKATKNYTVANSANLQLNPALVSPFIGNSQPHENRQPLLVMNFCICLYGNYPSRP</sequence>
<name>A0A941DPP5_9BURK</name>
<keyword evidence="3" id="KW-1185">Reference proteome</keyword>
<dbReference type="InterPro" id="IPR037053">
    <property type="entry name" value="Phage_tail_collar_dom_sf"/>
</dbReference>
<comment type="caution">
    <text evidence="2">The sequence shown here is derived from an EMBL/GenBank/DDBJ whole genome shotgun (WGS) entry which is preliminary data.</text>
</comment>
<organism evidence="2 3">
    <name type="scientific">Undibacterium luofuense</name>
    <dbReference type="NCBI Taxonomy" id="2828733"/>
    <lineage>
        <taxon>Bacteria</taxon>
        <taxon>Pseudomonadati</taxon>
        <taxon>Pseudomonadota</taxon>
        <taxon>Betaproteobacteria</taxon>
        <taxon>Burkholderiales</taxon>
        <taxon>Oxalobacteraceae</taxon>
        <taxon>Undibacterium</taxon>
    </lineage>
</organism>
<dbReference type="InterPro" id="IPR011083">
    <property type="entry name" value="Phage_tail_collar_dom"/>
</dbReference>
<dbReference type="AlphaFoldDB" id="A0A941DPP5"/>
<evidence type="ECO:0000313" key="3">
    <source>
        <dbReference type="Proteomes" id="UP000680067"/>
    </source>
</evidence>
<protein>
    <submittedName>
        <fullName evidence="2">Phage tail protein</fullName>
    </submittedName>
</protein>
<dbReference type="Pfam" id="PF07484">
    <property type="entry name" value="Collar"/>
    <property type="match status" value="1"/>
</dbReference>
<dbReference type="RefSeq" id="WP_212688710.1">
    <property type="nucleotide sequence ID" value="NZ_JAGSPN010000012.1"/>
</dbReference>
<gene>
    <name evidence="2" type="ORF">KDM89_14880</name>
</gene>
<evidence type="ECO:0000313" key="2">
    <source>
        <dbReference type="EMBL" id="MBR7783427.1"/>
    </source>
</evidence>
<evidence type="ECO:0000259" key="1">
    <source>
        <dbReference type="Pfam" id="PF07484"/>
    </source>
</evidence>